<keyword evidence="5" id="KW-0732">Signal</keyword>
<accession>A0A835QVK7</accession>
<dbReference type="InterPro" id="IPR032675">
    <property type="entry name" value="LRR_dom_sf"/>
</dbReference>
<dbReference type="Gene3D" id="3.80.10.10">
    <property type="entry name" value="Ribonuclease Inhibitor"/>
    <property type="match status" value="2"/>
</dbReference>
<evidence type="ECO:0000256" key="1">
    <source>
        <dbReference type="ARBA" id="ARBA00004196"/>
    </source>
</evidence>
<keyword evidence="2" id="KW-0433">Leucine-rich repeat</keyword>
<dbReference type="Pfam" id="PF08263">
    <property type="entry name" value="LRRNT_2"/>
    <property type="match status" value="1"/>
</dbReference>
<dbReference type="PANTHER" id="PTHR48059:SF4">
    <property type="entry name" value="POLYGALACTURONASE INHIBITOR 1-RELATED"/>
    <property type="match status" value="1"/>
</dbReference>
<dbReference type="InterPro" id="IPR013210">
    <property type="entry name" value="LRR_N_plant-typ"/>
</dbReference>
<evidence type="ECO:0000259" key="6">
    <source>
        <dbReference type="Pfam" id="PF08263"/>
    </source>
</evidence>
<proteinExistence type="inferred from homology"/>
<comment type="similarity">
    <text evidence="4">Belongs to the polygalacturonase-inhibiting protein family.</text>
</comment>
<dbReference type="SUPFAM" id="SSF52058">
    <property type="entry name" value="L domain-like"/>
    <property type="match status" value="1"/>
</dbReference>
<dbReference type="OrthoDB" id="676979at2759"/>
<gene>
    <name evidence="7" type="ORF">HPP92_014979</name>
</gene>
<evidence type="ECO:0000256" key="2">
    <source>
        <dbReference type="ARBA" id="ARBA00022614"/>
    </source>
</evidence>
<feature type="chain" id="PRO_5032411074" description="Leucine-rich repeat-containing N-terminal plant-type domain-containing protein" evidence="5">
    <location>
        <begin position="24"/>
        <end position="233"/>
    </location>
</feature>
<comment type="caution">
    <text evidence="7">The sequence shown here is derived from an EMBL/GenBank/DDBJ whole genome shotgun (WGS) entry which is preliminary data.</text>
</comment>
<dbReference type="PRINTS" id="PR00019">
    <property type="entry name" value="LEURICHRPT"/>
</dbReference>
<evidence type="ECO:0000313" key="8">
    <source>
        <dbReference type="Proteomes" id="UP000639772"/>
    </source>
</evidence>
<sequence>MAFLLNHLLLLLLLLLASPTLDAVVFKCSAADRRALLAIKSAFTSTNYFASWTESDPYCCHWKGVGCNPLFSVSGLFVINDSSLVGEIPAAVGDLANVFIIEFYNLPGLTGSIPSSLANLRRLVLLNLHHNSLSGSIPAMPSLRYLNLSFNRFEFVLGSVDLGMNLTVLDMSHNRITGSIPAQVNQMLGLMKLDLSHNRLCGQIPTGPVTSRFGSEAYSDNGCLCGAPLPACL</sequence>
<feature type="domain" description="Leucine-rich repeat-containing N-terminal plant-type" evidence="6">
    <location>
        <begin position="30"/>
        <end position="68"/>
    </location>
</feature>
<dbReference type="PROSITE" id="PS51450">
    <property type="entry name" value="LRR"/>
    <property type="match status" value="1"/>
</dbReference>
<dbReference type="Pfam" id="PF13855">
    <property type="entry name" value="LRR_8"/>
    <property type="match status" value="1"/>
</dbReference>
<dbReference type="AlphaFoldDB" id="A0A835QVK7"/>
<comment type="subcellular location">
    <subcellularLocation>
        <location evidence="1">Cell envelope</location>
    </subcellularLocation>
</comment>
<dbReference type="InterPro" id="IPR001611">
    <property type="entry name" value="Leu-rich_rpt"/>
</dbReference>
<evidence type="ECO:0000313" key="7">
    <source>
        <dbReference type="EMBL" id="KAG0475293.1"/>
    </source>
</evidence>
<dbReference type="Pfam" id="PF00560">
    <property type="entry name" value="LRR_1"/>
    <property type="match status" value="1"/>
</dbReference>
<dbReference type="EMBL" id="JADCNM010000007">
    <property type="protein sequence ID" value="KAG0475293.1"/>
    <property type="molecule type" value="Genomic_DNA"/>
</dbReference>
<evidence type="ECO:0000256" key="5">
    <source>
        <dbReference type="SAM" id="SignalP"/>
    </source>
</evidence>
<feature type="signal peptide" evidence="5">
    <location>
        <begin position="1"/>
        <end position="23"/>
    </location>
</feature>
<evidence type="ECO:0000256" key="3">
    <source>
        <dbReference type="ARBA" id="ARBA00022737"/>
    </source>
</evidence>
<keyword evidence="3" id="KW-0677">Repeat</keyword>
<protein>
    <recommendedName>
        <fullName evidence="6">Leucine-rich repeat-containing N-terminal plant-type domain-containing protein</fullName>
    </recommendedName>
</protein>
<dbReference type="InterPro" id="IPR051848">
    <property type="entry name" value="PGIP"/>
</dbReference>
<evidence type="ECO:0000256" key="4">
    <source>
        <dbReference type="ARBA" id="ARBA00038043"/>
    </source>
</evidence>
<dbReference type="Proteomes" id="UP000639772">
    <property type="component" value="Chromosome 7"/>
</dbReference>
<organism evidence="7 8">
    <name type="scientific">Vanilla planifolia</name>
    <name type="common">Vanilla</name>
    <dbReference type="NCBI Taxonomy" id="51239"/>
    <lineage>
        <taxon>Eukaryota</taxon>
        <taxon>Viridiplantae</taxon>
        <taxon>Streptophyta</taxon>
        <taxon>Embryophyta</taxon>
        <taxon>Tracheophyta</taxon>
        <taxon>Spermatophyta</taxon>
        <taxon>Magnoliopsida</taxon>
        <taxon>Liliopsida</taxon>
        <taxon>Asparagales</taxon>
        <taxon>Orchidaceae</taxon>
        <taxon>Vanilloideae</taxon>
        <taxon>Vanilleae</taxon>
        <taxon>Vanilla</taxon>
    </lineage>
</organism>
<name>A0A835QVK7_VANPL</name>
<reference evidence="7 8" key="1">
    <citation type="journal article" date="2020" name="Nat. Food">
        <title>A phased Vanilla planifolia genome enables genetic improvement of flavour and production.</title>
        <authorList>
            <person name="Hasing T."/>
            <person name="Tang H."/>
            <person name="Brym M."/>
            <person name="Khazi F."/>
            <person name="Huang T."/>
            <person name="Chambers A.H."/>
        </authorList>
    </citation>
    <scope>NUCLEOTIDE SEQUENCE [LARGE SCALE GENOMIC DNA]</scope>
    <source>
        <tissue evidence="7">Leaf</tissue>
    </source>
</reference>
<dbReference type="PANTHER" id="PTHR48059">
    <property type="entry name" value="POLYGALACTURONASE INHIBITOR 1"/>
    <property type="match status" value="1"/>
</dbReference>